<accession>A0A2M7QKQ4</accession>
<organism evidence="4 5">
    <name type="scientific">Candidatus Roizmanbacteria bacterium CG_4_10_14_0_8_um_filter_33_9</name>
    <dbReference type="NCBI Taxonomy" id="1974826"/>
    <lineage>
        <taxon>Bacteria</taxon>
        <taxon>Candidatus Roizmaniibacteriota</taxon>
    </lineage>
</organism>
<dbReference type="Pfam" id="PF18904">
    <property type="entry name" value="DUF5660"/>
    <property type="match status" value="1"/>
</dbReference>
<dbReference type="Proteomes" id="UP000229401">
    <property type="component" value="Unassembled WGS sequence"/>
</dbReference>
<evidence type="ECO:0000259" key="3">
    <source>
        <dbReference type="Pfam" id="PF18904"/>
    </source>
</evidence>
<comment type="caution">
    <text evidence="4">The sequence shown here is derived from an EMBL/GenBank/DDBJ whole genome shotgun (WGS) entry which is preliminary data.</text>
</comment>
<keyword evidence="1" id="KW-0175">Coiled coil</keyword>
<feature type="region of interest" description="Disordered" evidence="2">
    <location>
        <begin position="1"/>
        <end position="20"/>
    </location>
</feature>
<feature type="coiled-coil region" evidence="1">
    <location>
        <begin position="98"/>
        <end position="125"/>
    </location>
</feature>
<reference evidence="5" key="1">
    <citation type="submission" date="2017-09" db="EMBL/GenBank/DDBJ databases">
        <title>Depth-based differentiation of microbial function through sediment-hosted aquifers and enrichment of novel symbionts in the deep terrestrial subsurface.</title>
        <authorList>
            <person name="Probst A.J."/>
            <person name="Ladd B."/>
            <person name="Jarett J.K."/>
            <person name="Geller-Mcgrath D.E."/>
            <person name="Sieber C.M.K."/>
            <person name="Emerson J.B."/>
            <person name="Anantharaman K."/>
            <person name="Thomas B.C."/>
            <person name="Malmstrom R."/>
            <person name="Stieglmeier M."/>
            <person name="Klingl A."/>
            <person name="Woyke T."/>
            <person name="Ryan C.M."/>
            <person name="Banfield J.F."/>
        </authorList>
    </citation>
    <scope>NUCLEOTIDE SEQUENCE [LARGE SCALE GENOMIC DNA]</scope>
</reference>
<feature type="region of interest" description="Disordered" evidence="2">
    <location>
        <begin position="178"/>
        <end position="208"/>
    </location>
</feature>
<feature type="domain" description="DUF5660" evidence="3">
    <location>
        <begin position="98"/>
        <end position="207"/>
    </location>
</feature>
<dbReference type="EMBL" id="PFLI01000018">
    <property type="protein sequence ID" value="PIY72536.1"/>
    <property type="molecule type" value="Genomic_DNA"/>
</dbReference>
<protein>
    <recommendedName>
        <fullName evidence="3">DUF5660 domain-containing protein</fullName>
    </recommendedName>
</protein>
<dbReference type="InterPro" id="IPR043719">
    <property type="entry name" value="DUF5660"/>
</dbReference>
<evidence type="ECO:0000256" key="1">
    <source>
        <dbReference type="SAM" id="Coils"/>
    </source>
</evidence>
<dbReference type="AlphaFoldDB" id="A0A2M7QKQ4"/>
<name>A0A2M7QKQ4_9BACT</name>
<gene>
    <name evidence="4" type="ORF">COY87_00455</name>
</gene>
<feature type="compositionally biased region" description="Polar residues" evidence="2">
    <location>
        <begin position="191"/>
        <end position="208"/>
    </location>
</feature>
<feature type="compositionally biased region" description="Low complexity" evidence="2">
    <location>
        <begin position="1"/>
        <end position="19"/>
    </location>
</feature>
<sequence>MNAKMSSKTQSSTKTTTNSIEALKDLGSSIAQNTANSFKDMGSGMMDQLFGGFAAQEESYDEQIEKLQKPQQKKDKPSLQRERNLFNYQTHHENTIVTEQIKRLVEQIKQEIECIKKADKALLNEVQDIQKISMESISEKPGVYHIRFLEIVLRTLRLLRAKIGESKTWMQALMSKKKKRGSLFAARSKKSGTQYSLSQEISSSRSVQ</sequence>
<evidence type="ECO:0000256" key="2">
    <source>
        <dbReference type="SAM" id="MobiDB-lite"/>
    </source>
</evidence>
<proteinExistence type="predicted"/>
<evidence type="ECO:0000313" key="4">
    <source>
        <dbReference type="EMBL" id="PIY72536.1"/>
    </source>
</evidence>
<evidence type="ECO:0000313" key="5">
    <source>
        <dbReference type="Proteomes" id="UP000229401"/>
    </source>
</evidence>